<gene>
    <name evidence="5" type="ORF">BCR33DRAFT_706654</name>
</gene>
<dbReference type="EMBL" id="MCGO01000160">
    <property type="protein sequence ID" value="ORY23474.1"/>
    <property type="molecule type" value="Genomic_DNA"/>
</dbReference>
<dbReference type="InterPro" id="IPR036249">
    <property type="entry name" value="Thioredoxin-like_sf"/>
</dbReference>
<evidence type="ECO:0000256" key="2">
    <source>
        <dbReference type="PIRSR" id="PIRSR015753-2"/>
    </source>
</evidence>
<feature type="domain" description="GST C-terminal" evidence="4">
    <location>
        <begin position="177"/>
        <end position="304"/>
    </location>
</feature>
<dbReference type="STRING" id="329046.A0A1Y2ALV7"/>
<evidence type="ECO:0000256" key="3">
    <source>
        <dbReference type="PIRSR" id="PIRSR015753-3"/>
    </source>
</evidence>
<dbReference type="Gene3D" id="3.40.30.10">
    <property type="entry name" value="Glutaredoxin"/>
    <property type="match status" value="1"/>
</dbReference>
<protein>
    <recommendedName>
        <fullName evidence="4">GST C-terminal domain-containing protein</fullName>
    </recommendedName>
</protein>
<evidence type="ECO:0000313" key="5">
    <source>
        <dbReference type="EMBL" id="ORY23474.1"/>
    </source>
</evidence>
<feature type="binding site" evidence="2">
    <location>
        <begin position="134"/>
        <end position="137"/>
    </location>
    <ligand>
        <name>glutathione</name>
        <dbReference type="ChEBI" id="CHEBI:57925"/>
    </ligand>
</feature>
<feature type="site" description="Lowers pKa of active site Cys" evidence="3">
    <location>
        <position position="260"/>
    </location>
</feature>
<dbReference type="CDD" id="cd03190">
    <property type="entry name" value="GST_C_Omega_like"/>
    <property type="match status" value="1"/>
</dbReference>
<dbReference type="Pfam" id="PF13410">
    <property type="entry name" value="GST_C_2"/>
    <property type="match status" value="1"/>
</dbReference>
<dbReference type="InterPro" id="IPR010987">
    <property type="entry name" value="Glutathione-S-Trfase_C-like"/>
</dbReference>
<evidence type="ECO:0000256" key="1">
    <source>
        <dbReference type="PIRSR" id="PIRSR015753-1"/>
    </source>
</evidence>
<dbReference type="SFLD" id="SFLDG01148">
    <property type="entry name" value="Xi_(cytGST)"/>
    <property type="match status" value="1"/>
</dbReference>
<sequence length="331" mass="38259">MLSAAARSIRKMATTTAIPDAKLYKWASPDGEFRRQVSSFRDTVSKTGRFQPEAGRYHLYISHACPWAHRTHLVRNLKGLEHVIGLSVVDYLMTPEGWHFSTPEETPGCIPDDVNNAKYIKEIYFKANAEYSGRFTVPVLWDKKEQTIVNNESSEIIRMLNSEFNDFATNPSLDLYPTAHAAEIDSINSWIYDQINNGVYKSGFATTQEAYQKNVEILFEGLDRVELRLKESDAKWLVGEQLTEADIRLFTTIVRFDPVYHGHFKCNKKTISHDYPYLLKWLRRVYQISKVKETINLEHIKKHYYMSHIQINPSKVVPVWNGPVLDSPIIE</sequence>
<dbReference type="GO" id="GO:0004364">
    <property type="term" value="F:glutathione transferase activity"/>
    <property type="evidence" value="ECO:0007669"/>
    <property type="project" value="InterPro"/>
</dbReference>
<dbReference type="PANTHER" id="PTHR32419">
    <property type="entry name" value="GLUTATHIONYL-HYDROQUINONE REDUCTASE"/>
    <property type="match status" value="1"/>
</dbReference>
<feature type="binding site" evidence="2">
    <location>
        <position position="98"/>
    </location>
    <ligand>
        <name>glutathione</name>
        <dbReference type="ChEBI" id="CHEBI:57925"/>
    </ligand>
</feature>
<dbReference type="GO" id="GO:0005737">
    <property type="term" value="C:cytoplasm"/>
    <property type="evidence" value="ECO:0007669"/>
    <property type="project" value="TreeGrafter"/>
</dbReference>
<dbReference type="OrthoDB" id="2309723at2759"/>
<proteinExistence type="predicted"/>
<feature type="site" description="Lowers pKa of active site Cys" evidence="3">
    <location>
        <position position="304"/>
    </location>
</feature>
<dbReference type="SFLD" id="SFLDG01206">
    <property type="entry name" value="Xi.1"/>
    <property type="match status" value="1"/>
</dbReference>
<dbReference type="InterPro" id="IPR004045">
    <property type="entry name" value="Glutathione_S-Trfase_N"/>
</dbReference>
<dbReference type="Pfam" id="PF13409">
    <property type="entry name" value="GST_N_2"/>
    <property type="match status" value="1"/>
</dbReference>
<reference evidence="5 6" key="1">
    <citation type="submission" date="2016-07" db="EMBL/GenBank/DDBJ databases">
        <title>Pervasive Adenine N6-methylation of Active Genes in Fungi.</title>
        <authorList>
            <consortium name="DOE Joint Genome Institute"/>
            <person name="Mondo S.J."/>
            <person name="Dannebaum R.O."/>
            <person name="Kuo R.C."/>
            <person name="Labutti K."/>
            <person name="Haridas S."/>
            <person name="Kuo A."/>
            <person name="Salamov A."/>
            <person name="Ahrendt S.R."/>
            <person name="Lipzen A."/>
            <person name="Sullivan W."/>
            <person name="Andreopoulos W.B."/>
            <person name="Clum A."/>
            <person name="Lindquist E."/>
            <person name="Daum C."/>
            <person name="Ramamoorthy G.K."/>
            <person name="Gryganskyi A."/>
            <person name="Culley D."/>
            <person name="Magnuson J.K."/>
            <person name="James T.Y."/>
            <person name="O'Malley M.A."/>
            <person name="Stajich J.E."/>
            <person name="Spatafora J.W."/>
            <person name="Visel A."/>
            <person name="Grigoriev I.V."/>
        </authorList>
    </citation>
    <scope>NUCLEOTIDE SEQUENCE [LARGE SCALE GENOMIC DNA]</scope>
    <source>
        <strain evidence="5 6">JEL800</strain>
    </source>
</reference>
<feature type="active site" description="Nucleophile" evidence="1">
    <location>
        <position position="65"/>
    </location>
</feature>
<dbReference type="Gene3D" id="1.20.1050.10">
    <property type="match status" value="1"/>
</dbReference>
<accession>A0A1Y2ALV7</accession>
<feature type="active site" description="Proton donor/acceptor" evidence="1">
    <location>
        <position position="200"/>
    </location>
</feature>
<dbReference type="SUPFAM" id="SSF47616">
    <property type="entry name" value="GST C-terminal domain-like"/>
    <property type="match status" value="1"/>
</dbReference>
<dbReference type="SFLD" id="SFLDS00019">
    <property type="entry name" value="Glutathione_Transferase_(cytos"/>
    <property type="match status" value="1"/>
</dbReference>
<dbReference type="PROSITE" id="PS50405">
    <property type="entry name" value="GST_CTER"/>
    <property type="match status" value="1"/>
</dbReference>
<dbReference type="InterPro" id="IPR047047">
    <property type="entry name" value="GST_Omega-like_C"/>
</dbReference>
<keyword evidence="6" id="KW-1185">Reference proteome</keyword>
<feature type="binding site" evidence="2">
    <location>
        <begin position="152"/>
        <end position="153"/>
    </location>
    <ligand>
        <name>glutathione</name>
        <dbReference type="ChEBI" id="CHEBI:57925"/>
    </ligand>
</feature>
<dbReference type="InterPro" id="IPR016639">
    <property type="entry name" value="GST_Omega/GSH"/>
</dbReference>
<evidence type="ECO:0000259" key="4">
    <source>
        <dbReference type="PROSITE" id="PS50405"/>
    </source>
</evidence>
<dbReference type="SUPFAM" id="SSF52833">
    <property type="entry name" value="Thioredoxin-like"/>
    <property type="match status" value="1"/>
</dbReference>
<dbReference type="InterPro" id="IPR040079">
    <property type="entry name" value="Glutathione_S-Trfase"/>
</dbReference>
<comment type="caution">
    <text evidence="5">The sequence shown here is derived from an EMBL/GenBank/DDBJ whole genome shotgun (WGS) entry which is preliminary data.</text>
</comment>
<organism evidence="5 6">
    <name type="scientific">Rhizoclosmatium globosum</name>
    <dbReference type="NCBI Taxonomy" id="329046"/>
    <lineage>
        <taxon>Eukaryota</taxon>
        <taxon>Fungi</taxon>
        <taxon>Fungi incertae sedis</taxon>
        <taxon>Chytridiomycota</taxon>
        <taxon>Chytridiomycota incertae sedis</taxon>
        <taxon>Chytridiomycetes</taxon>
        <taxon>Chytridiales</taxon>
        <taxon>Chytriomycetaceae</taxon>
        <taxon>Rhizoclosmatium</taxon>
    </lineage>
</organism>
<dbReference type="Proteomes" id="UP000193642">
    <property type="component" value="Unassembled WGS sequence"/>
</dbReference>
<name>A0A1Y2ALV7_9FUNG</name>
<dbReference type="InterPro" id="IPR036282">
    <property type="entry name" value="Glutathione-S-Trfase_C_sf"/>
</dbReference>
<dbReference type="PIRSF" id="PIRSF015753">
    <property type="entry name" value="GST"/>
    <property type="match status" value="1"/>
</dbReference>
<dbReference type="PANTHER" id="PTHR32419:SF6">
    <property type="entry name" value="GLUTATHIONE S-TRANSFERASE OMEGA-LIKE 1-RELATED"/>
    <property type="match status" value="1"/>
</dbReference>
<dbReference type="AlphaFoldDB" id="A0A1Y2ALV7"/>
<evidence type="ECO:0000313" key="6">
    <source>
        <dbReference type="Proteomes" id="UP000193642"/>
    </source>
</evidence>